<protein>
    <submittedName>
        <fullName evidence="1">Uncharacterized protein</fullName>
    </submittedName>
</protein>
<feature type="non-terminal residue" evidence="1">
    <location>
        <position position="1"/>
    </location>
</feature>
<evidence type="ECO:0000313" key="1">
    <source>
        <dbReference type="EMBL" id="OMO72400.1"/>
    </source>
</evidence>
<comment type="caution">
    <text evidence="1">The sequence shown here is derived from an EMBL/GenBank/DDBJ whole genome shotgun (WGS) entry which is preliminary data.</text>
</comment>
<keyword evidence="2" id="KW-1185">Reference proteome</keyword>
<evidence type="ECO:0000313" key="2">
    <source>
        <dbReference type="Proteomes" id="UP000188268"/>
    </source>
</evidence>
<gene>
    <name evidence="1" type="ORF">CCACVL1_17829</name>
</gene>
<dbReference type="Proteomes" id="UP000188268">
    <property type="component" value="Unassembled WGS sequence"/>
</dbReference>
<organism evidence="1 2">
    <name type="scientific">Corchorus capsularis</name>
    <name type="common">Jute</name>
    <dbReference type="NCBI Taxonomy" id="210143"/>
    <lineage>
        <taxon>Eukaryota</taxon>
        <taxon>Viridiplantae</taxon>
        <taxon>Streptophyta</taxon>
        <taxon>Embryophyta</taxon>
        <taxon>Tracheophyta</taxon>
        <taxon>Spermatophyta</taxon>
        <taxon>Magnoliopsida</taxon>
        <taxon>eudicotyledons</taxon>
        <taxon>Gunneridae</taxon>
        <taxon>Pentapetalae</taxon>
        <taxon>rosids</taxon>
        <taxon>malvids</taxon>
        <taxon>Malvales</taxon>
        <taxon>Malvaceae</taxon>
        <taxon>Grewioideae</taxon>
        <taxon>Apeibeae</taxon>
        <taxon>Corchorus</taxon>
    </lineage>
</organism>
<dbReference type="Gramene" id="OMO72400">
    <property type="protein sequence ID" value="OMO72400"/>
    <property type="gene ID" value="CCACVL1_17829"/>
</dbReference>
<name>A0A1R3HQ99_COCAP</name>
<sequence>GPMVRTNPEPILKVGTNASWTTQRVTIFANQDANWCHGANTKLPTQLPVAESKY</sequence>
<dbReference type="AlphaFoldDB" id="A0A1R3HQ99"/>
<proteinExistence type="predicted"/>
<reference evidence="1 2" key="1">
    <citation type="submission" date="2013-09" db="EMBL/GenBank/DDBJ databases">
        <title>Corchorus capsularis genome sequencing.</title>
        <authorList>
            <person name="Alam M."/>
            <person name="Haque M.S."/>
            <person name="Islam M.S."/>
            <person name="Emdad E.M."/>
            <person name="Islam M.M."/>
            <person name="Ahmed B."/>
            <person name="Halim A."/>
            <person name="Hossen Q.M.M."/>
            <person name="Hossain M.Z."/>
            <person name="Ahmed R."/>
            <person name="Khan M.M."/>
            <person name="Islam R."/>
            <person name="Rashid M.M."/>
            <person name="Khan S.A."/>
            <person name="Rahman M.S."/>
            <person name="Alam M."/>
        </authorList>
    </citation>
    <scope>NUCLEOTIDE SEQUENCE [LARGE SCALE GENOMIC DNA]</scope>
    <source>
        <strain evidence="2">cv. CVL-1</strain>
        <tissue evidence="1">Whole seedling</tissue>
    </source>
</reference>
<dbReference type="EMBL" id="AWWV01011428">
    <property type="protein sequence ID" value="OMO72400.1"/>
    <property type="molecule type" value="Genomic_DNA"/>
</dbReference>
<accession>A0A1R3HQ99</accession>